<dbReference type="GO" id="GO:0004553">
    <property type="term" value="F:hydrolase activity, hydrolyzing O-glycosyl compounds"/>
    <property type="evidence" value="ECO:0007669"/>
    <property type="project" value="InterPro"/>
</dbReference>
<protein>
    <recommendedName>
        <fullName evidence="14">Beta-galactosidase</fullName>
    </recommendedName>
</protein>
<evidence type="ECO:0000256" key="1">
    <source>
        <dbReference type="ARBA" id="ARBA00004430"/>
    </source>
</evidence>
<evidence type="ECO:0000256" key="7">
    <source>
        <dbReference type="ARBA" id="ARBA00023273"/>
    </source>
</evidence>
<dbReference type="InterPro" id="IPR006802">
    <property type="entry name" value="Radial_spoke"/>
</dbReference>
<dbReference type="InterPro" id="IPR036156">
    <property type="entry name" value="Beta-gal/glucu_dom_sf"/>
</dbReference>
<evidence type="ECO:0008006" key="14">
    <source>
        <dbReference type="Google" id="ProtNLM"/>
    </source>
</evidence>
<comment type="similarity">
    <text evidence="2">Belongs to the glycosyl hydrolase 2 family.</text>
</comment>
<name>A0A814YWY0_9BILA</name>
<evidence type="ECO:0000256" key="9">
    <source>
        <dbReference type="SAM" id="Phobius"/>
    </source>
</evidence>
<dbReference type="Pfam" id="PF02836">
    <property type="entry name" value="Glyco_hydro_2_C"/>
    <property type="match status" value="1"/>
</dbReference>
<sequence>MNWFGIKYQRRRKKCSKWNIIVCGIFMTLFYLFYYEYFNSFTSITLTSTSSSTLSMKLMTKSSTRWTKNVIENKIPFHNDYPRPHLRRKLWLNLNGNWSFTITSINETYPKNFDRFIRVPFPVESYLSGIEERVDSSMYLWYKLKFQIKSQAWYNDNHHHQYRIILHFDKVDYETVVYLNHNIVGVKHLGGYEPFSYDITSYFIKYQDNELVVRVWDPSDKWYQPRGKQVLDVKEKHSIYYTPCSGIWGTVWLERVPYIHIDRLQFQTRLSSTHVLLKYRIDLKSIITSSFDYQLSNKNMTIYSKKIFDKENKHLLHVKRNERLKKKDKINYEKLGFILKISIIEKNNKHLIDFISYKSNIEQEISFPLKKINLWSPENPYLYDIHIDLYQKDIFIEHIDSYIGFRQITLCSKKKKICLNNKPYFMFGVLDQGYWPDGLYRAPTDDAYRYDIEQIKNLGFNTIRKHMKSETSRWYYWCDVLGILVWQDMPSGDSYKCYETKLDVNKQLQSLRDNRTNNLTLNTNIDNDLPIHLSTSITKTFESKIQFEYELKAMIDFLSFHPSIVIWVLFNEGWGQYDTIRLTTWLQSYDQDRLINSASGWHDRIGIGHIRDIHDYSKKISLPLSNDETRALVIGECGGLGLRTSGWSYRDYSDRYLMTYEFEQLFINLSSHLSAVIYTQLSDVENESNGIFTYNREEIKFPTAHIKRILTNDYSHSYKLKHIWNLTSIPYTNYKKLSFSKSFDLIIDNNSIDDNHFYFYIYYLNSQVNITIDHYHQMILNQNHKIKDYHYIPLPSDLFRDSKHQKHFLDIQVHYTPSFDDDDKDESFIYNHSRTRKTCINKNIEQEQDYSIISQTSKISSDILKESFDYKTLIGINMYENLTYTLRYLFDYHPKEPYKLYKELSKKFYEKKQELSNNNQEESYLFAQRQLTFLSDYSIIQGNPDEIMTNILELSFLFEQIGIGLNKDEIYWIWLSMKVLLKEKSNIEKLRFWGKIFGIKNNYYILEADFDIFDDIDLNDSEFIKYQEIFSLEEENEFDNTIRNFNKKVPPEQIGDGINQKVFYVSIGINQPFIQLPMVTPEQIELSRRIQQFFTGDLDAPLIFESNFPGVEKHLLRAQIQRITAGTQIGPKNYFKISINEDEEEEEMSEEKIDQHQISFDINTEFEENRLEDLALSHGQYWVHYVAYIYKQGRNVYFNQSDENQDEEKSTLRKISIEQGPHLLSSVSEDISIHGLYPAWSIGIGSTLVPEHALVYARSNRWPGAFTVGDRYRFKNIYIGWGMKNSLESYQANMIDVLPENEYKLQLIETDDPTTEEDIELFKSSVLLSPYEDEEFEGNIE</sequence>
<evidence type="ECO:0000256" key="4">
    <source>
        <dbReference type="ARBA" id="ARBA00022801"/>
    </source>
</evidence>
<dbReference type="Gene3D" id="2.60.120.260">
    <property type="entry name" value="Galactose-binding domain-like"/>
    <property type="match status" value="1"/>
</dbReference>
<dbReference type="SUPFAM" id="SSF49303">
    <property type="entry name" value="beta-Galactosidase/glucuronidase domain"/>
    <property type="match status" value="1"/>
</dbReference>
<dbReference type="GO" id="GO:0060294">
    <property type="term" value="P:cilium movement involved in cell motility"/>
    <property type="evidence" value="ECO:0007669"/>
    <property type="project" value="InterPro"/>
</dbReference>
<dbReference type="InterPro" id="IPR017853">
    <property type="entry name" value="GH"/>
</dbReference>
<evidence type="ECO:0000313" key="12">
    <source>
        <dbReference type="EMBL" id="CAF1234742.1"/>
    </source>
</evidence>
<organism evidence="12 13">
    <name type="scientific">Rotaria sordida</name>
    <dbReference type="NCBI Taxonomy" id="392033"/>
    <lineage>
        <taxon>Eukaryota</taxon>
        <taxon>Metazoa</taxon>
        <taxon>Spiralia</taxon>
        <taxon>Gnathifera</taxon>
        <taxon>Rotifera</taxon>
        <taxon>Eurotatoria</taxon>
        <taxon>Bdelloidea</taxon>
        <taxon>Philodinida</taxon>
        <taxon>Philodinidae</taxon>
        <taxon>Rotaria</taxon>
    </lineage>
</organism>
<evidence type="ECO:0000259" key="11">
    <source>
        <dbReference type="Pfam" id="PF02836"/>
    </source>
</evidence>
<comment type="caution">
    <text evidence="12">The sequence shown here is derived from an EMBL/GenBank/DDBJ whole genome shotgun (WGS) entry which is preliminary data.</text>
</comment>
<reference evidence="12" key="1">
    <citation type="submission" date="2021-02" db="EMBL/GenBank/DDBJ databases">
        <authorList>
            <person name="Nowell W R."/>
        </authorList>
    </citation>
    <scope>NUCLEOTIDE SEQUENCE</scope>
</reference>
<keyword evidence="9" id="KW-1133">Transmembrane helix</keyword>
<dbReference type="Gene3D" id="3.20.20.80">
    <property type="entry name" value="Glycosidases"/>
    <property type="match status" value="1"/>
</dbReference>
<dbReference type="Pfam" id="PF00703">
    <property type="entry name" value="Glyco_hydro_2"/>
    <property type="match status" value="1"/>
</dbReference>
<keyword evidence="8" id="KW-0326">Glycosidase</keyword>
<evidence type="ECO:0000259" key="10">
    <source>
        <dbReference type="Pfam" id="PF00703"/>
    </source>
</evidence>
<proteinExistence type="inferred from homology"/>
<dbReference type="GO" id="GO:0005975">
    <property type="term" value="P:carbohydrate metabolic process"/>
    <property type="evidence" value="ECO:0007669"/>
    <property type="project" value="InterPro"/>
</dbReference>
<dbReference type="Gene3D" id="2.60.40.10">
    <property type="entry name" value="Immunoglobulins"/>
    <property type="match status" value="1"/>
</dbReference>
<keyword evidence="7" id="KW-0966">Cell projection</keyword>
<comment type="subcellular location">
    <subcellularLocation>
        <location evidence="1">Cytoplasm</location>
        <location evidence="1">Cytoskeleton</location>
        <location evidence="1">Cilium axoneme</location>
    </subcellularLocation>
</comment>
<dbReference type="GO" id="GO:0035082">
    <property type="term" value="P:axoneme assembly"/>
    <property type="evidence" value="ECO:0007669"/>
    <property type="project" value="TreeGrafter"/>
</dbReference>
<dbReference type="SUPFAM" id="SSF51445">
    <property type="entry name" value="(Trans)glycosidases"/>
    <property type="match status" value="1"/>
</dbReference>
<feature type="domain" description="Glycoside hydrolase family 2 immunoglobulin-like beta-sandwich" evidence="10">
    <location>
        <begin position="260"/>
        <end position="406"/>
    </location>
</feature>
<dbReference type="InterPro" id="IPR008979">
    <property type="entry name" value="Galactose-bd-like_sf"/>
</dbReference>
<keyword evidence="3" id="KW-0963">Cytoplasm</keyword>
<evidence type="ECO:0000256" key="3">
    <source>
        <dbReference type="ARBA" id="ARBA00022490"/>
    </source>
</evidence>
<evidence type="ECO:0000256" key="6">
    <source>
        <dbReference type="ARBA" id="ARBA00023212"/>
    </source>
</evidence>
<feature type="transmembrane region" description="Helical" evidence="9">
    <location>
        <begin position="20"/>
        <end position="38"/>
    </location>
</feature>
<accession>A0A814YWY0</accession>
<dbReference type="PANTHER" id="PTHR13159">
    <property type="entry name" value="RADIAL SPOKEHEAD-RELATED"/>
    <property type="match status" value="1"/>
</dbReference>
<dbReference type="InterPro" id="IPR006102">
    <property type="entry name" value="Ig-like_GH2"/>
</dbReference>
<keyword evidence="4" id="KW-0378">Hydrolase</keyword>
<keyword evidence="9" id="KW-0812">Transmembrane</keyword>
<dbReference type="Proteomes" id="UP000663889">
    <property type="component" value="Unassembled WGS sequence"/>
</dbReference>
<feature type="domain" description="Glycoside hydrolase family 2 catalytic" evidence="11">
    <location>
        <begin position="413"/>
        <end position="600"/>
    </location>
</feature>
<evidence type="ECO:0000256" key="5">
    <source>
        <dbReference type="ARBA" id="ARBA00023069"/>
    </source>
</evidence>
<dbReference type="EMBL" id="CAJNOU010001652">
    <property type="protein sequence ID" value="CAF1234742.1"/>
    <property type="molecule type" value="Genomic_DNA"/>
</dbReference>
<dbReference type="SUPFAM" id="SSF49785">
    <property type="entry name" value="Galactose-binding domain-like"/>
    <property type="match status" value="1"/>
</dbReference>
<keyword evidence="6" id="KW-0206">Cytoskeleton</keyword>
<keyword evidence="5" id="KW-0969">Cilium</keyword>
<evidence type="ECO:0000313" key="13">
    <source>
        <dbReference type="Proteomes" id="UP000663889"/>
    </source>
</evidence>
<dbReference type="PANTHER" id="PTHR13159:SF0">
    <property type="entry name" value="RADIAL SPOKE HEAD 6 HOMOLOG A"/>
    <property type="match status" value="1"/>
</dbReference>
<dbReference type="GO" id="GO:0001534">
    <property type="term" value="C:radial spoke"/>
    <property type="evidence" value="ECO:0007669"/>
    <property type="project" value="InterPro"/>
</dbReference>
<dbReference type="InterPro" id="IPR013783">
    <property type="entry name" value="Ig-like_fold"/>
</dbReference>
<gene>
    <name evidence="12" type="ORF">SEV965_LOCUS22894</name>
</gene>
<evidence type="ECO:0000256" key="8">
    <source>
        <dbReference type="ARBA" id="ARBA00023295"/>
    </source>
</evidence>
<evidence type="ECO:0000256" key="2">
    <source>
        <dbReference type="ARBA" id="ARBA00007401"/>
    </source>
</evidence>
<dbReference type="Pfam" id="PF04712">
    <property type="entry name" value="Radial_spoke"/>
    <property type="match status" value="1"/>
</dbReference>
<keyword evidence="9" id="KW-0472">Membrane</keyword>
<dbReference type="InterPro" id="IPR006103">
    <property type="entry name" value="Glyco_hydro_2_cat"/>
</dbReference>